<dbReference type="SUPFAM" id="SSF54285">
    <property type="entry name" value="MoaD/ThiS"/>
    <property type="match status" value="1"/>
</dbReference>
<dbReference type="CDD" id="cd00565">
    <property type="entry name" value="Ubl_ThiS"/>
    <property type="match status" value="1"/>
</dbReference>
<dbReference type="AlphaFoldDB" id="A0A2T8F7E7"/>
<dbReference type="InterPro" id="IPR016155">
    <property type="entry name" value="Mopterin_synth/thiamin_S_b"/>
</dbReference>
<dbReference type="PANTHER" id="PTHR34472">
    <property type="entry name" value="SULFUR CARRIER PROTEIN THIS"/>
    <property type="match status" value="1"/>
</dbReference>
<sequence length="62" mass="6551">MRITLNGRVEERSPTTRVADLLPDPRGCAVAVNGQVVPREHHAAHLLADGDVVEVVTAVQGG</sequence>
<reference evidence="2 3" key="1">
    <citation type="submission" date="2018-04" db="EMBL/GenBank/DDBJ databases">
        <title>Genome of Nocardioides gansuensis WSJ-1.</title>
        <authorList>
            <person name="Wu S."/>
            <person name="Wang G."/>
        </authorList>
    </citation>
    <scope>NUCLEOTIDE SEQUENCE [LARGE SCALE GENOMIC DNA]</scope>
    <source>
        <strain evidence="2 3">WSJ-1</strain>
    </source>
</reference>
<accession>A0A2T8F7E7</accession>
<dbReference type="NCBIfam" id="TIGR01683">
    <property type="entry name" value="thiS"/>
    <property type="match status" value="1"/>
</dbReference>
<dbReference type="InterPro" id="IPR012675">
    <property type="entry name" value="Beta-grasp_dom_sf"/>
</dbReference>
<comment type="caution">
    <text evidence="2">The sequence shown here is derived from an EMBL/GenBank/DDBJ whole genome shotgun (WGS) entry which is preliminary data.</text>
</comment>
<dbReference type="Pfam" id="PF02597">
    <property type="entry name" value="ThiS"/>
    <property type="match status" value="1"/>
</dbReference>
<feature type="region of interest" description="Disordered" evidence="1">
    <location>
        <begin position="1"/>
        <end position="20"/>
    </location>
</feature>
<dbReference type="EMBL" id="QDGZ01000007">
    <property type="protein sequence ID" value="PVG81638.1"/>
    <property type="molecule type" value="Genomic_DNA"/>
</dbReference>
<name>A0A2T8F7E7_9ACTN</name>
<organism evidence="2 3">
    <name type="scientific">Nocardioides gansuensis</name>
    <dbReference type="NCBI Taxonomy" id="2138300"/>
    <lineage>
        <taxon>Bacteria</taxon>
        <taxon>Bacillati</taxon>
        <taxon>Actinomycetota</taxon>
        <taxon>Actinomycetes</taxon>
        <taxon>Propionibacteriales</taxon>
        <taxon>Nocardioidaceae</taxon>
        <taxon>Nocardioides</taxon>
    </lineage>
</organism>
<protein>
    <submittedName>
        <fullName evidence="2">Thiamine biosynthesis protein ThiS</fullName>
    </submittedName>
</protein>
<evidence type="ECO:0000313" key="2">
    <source>
        <dbReference type="EMBL" id="PVG81638.1"/>
    </source>
</evidence>
<dbReference type="Proteomes" id="UP000246018">
    <property type="component" value="Unassembled WGS sequence"/>
</dbReference>
<dbReference type="Gene3D" id="3.10.20.30">
    <property type="match status" value="1"/>
</dbReference>
<keyword evidence="3" id="KW-1185">Reference proteome</keyword>
<evidence type="ECO:0000256" key="1">
    <source>
        <dbReference type="SAM" id="MobiDB-lite"/>
    </source>
</evidence>
<gene>
    <name evidence="2" type="primary">thiS</name>
    <name evidence="2" type="ORF">DDE18_16705</name>
</gene>
<dbReference type="OrthoDB" id="163636at2"/>
<evidence type="ECO:0000313" key="3">
    <source>
        <dbReference type="Proteomes" id="UP000246018"/>
    </source>
</evidence>
<proteinExistence type="predicted"/>
<dbReference type="RefSeq" id="WP_116573403.1">
    <property type="nucleotide sequence ID" value="NZ_QDGZ01000007.1"/>
</dbReference>
<dbReference type="InterPro" id="IPR010035">
    <property type="entry name" value="Thi_S"/>
</dbReference>
<dbReference type="PANTHER" id="PTHR34472:SF1">
    <property type="entry name" value="SULFUR CARRIER PROTEIN THIS"/>
    <property type="match status" value="1"/>
</dbReference>
<dbReference type="InterPro" id="IPR003749">
    <property type="entry name" value="ThiS/MoaD-like"/>
</dbReference>